<dbReference type="PROSITE" id="PS50222">
    <property type="entry name" value="EF_HAND_2"/>
    <property type="match status" value="1"/>
</dbReference>
<dbReference type="PhylomeDB" id="A7SFP6"/>
<dbReference type="Pfam" id="PF13499">
    <property type="entry name" value="EF-hand_7"/>
    <property type="match status" value="1"/>
</dbReference>
<dbReference type="GO" id="GO:0005509">
    <property type="term" value="F:calcium ion binding"/>
    <property type="evidence" value="ECO:0007669"/>
    <property type="project" value="InterPro"/>
</dbReference>
<feature type="non-terminal residue" evidence="5">
    <location>
        <position position="68"/>
    </location>
</feature>
<dbReference type="eggNOG" id="KOG4065">
    <property type="taxonomic scope" value="Eukaryota"/>
</dbReference>
<dbReference type="OMA" id="WRIELIP"/>
<evidence type="ECO:0000256" key="2">
    <source>
        <dbReference type="ARBA" id="ARBA00022737"/>
    </source>
</evidence>
<dbReference type="PROSITE" id="PS00018">
    <property type="entry name" value="EF_HAND_1"/>
    <property type="match status" value="1"/>
</dbReference>
<dbReference type="OrthoDB" id="289247at2759"/>
<feature type="non-terminal residue" evidence="5">
    <location>
        <position position="1"/>
    </location>
</feature>
<evidence type="ECO:0000256" key="1">
    <source>
        <dbReference type="ARBA" id="ARBA00022729"/>
    </source>
</evidence>
<evidence type="ECO:0000313" key="6">
    <source>
        <dbReference type="Proteomes" id="UP000001593"/>
    </source>
</evidence>
<dbReference type="InterPro" id="IPR052110">
    <property type="entry name" value="MCFD2-like"/>
</dbReference>
<feature type="domain" description="EF-hand" evidence="4">
    <location>
        <begin position="41"/>
        <end position="68"/>
    </location>
</feature>
<organism evidence="5 6">
    <name type="scientific">Nematostella vectensis</name>
    <name type="common">Starlet sea anemone</name>
    <dbReference type="NCBI Taxonomy" id="45351"/>
    <lineage>
        <taxon>Eukaryota</taxon>
        <taxon>Metazoa</taxon>
        <taxon>Cnidaria</taxon>
        <taxon>Anthozoa</taxon>
        <taxon>Hexacorallia</taxon>
        <taxon>Actiniaria</taxon>
        <taxon>Edwardsiidae</taxon>
        <taxon>Nematostella</taxon>
    </lineage>
</organism>
<reference evidence="5 6" key="1">
    <citation type="journal article" date="2007" name="Science">
        <title>Sea anemone genome reveals ancestral eumetazoan gene repertoire and genomic organization.</title>
        <authorList>
            <person name="Putnam N.H."/>
            <person name="Srivastava M."/>
            <person name="Hellsten U."/>
            <person name="Dirks B."/>
            <person name="Chapman J."/>
            <person name="Salamov A."/>
            <person name="Terry A."/>
            <person name="Shapiro H."/>
            <person name="Lindquist E."/>
            <person name="Kapitonov V.V."/>
            <person name="Jurka J."/>
            <person name="Genikhovich G."/>
            <person name="Grigoriev I.V."/>
            <person name="Lucas S.M."/>
            <person name="Steele R.E."/>
            <person name="Finnerty J.R."/>
            <person name="Technau U."/>
            <person name="Martindale M.Q."/>
            <person name="Rokhsar D.S."/>
        </authorList>
    </citation>
    <scope>NUCLEOTIDE SEQUENCE [LARGE SCALE GENOMIC DNA]</scope>
    <source>
        <strain evidence="6">CH2 X CH6</strain>
    </source>
</reference>
<gene>
    <name evidence="5" type="ORF">NEMVEDRAFT_v1g116525</name>
</gene>
<dbReference type="PANTHER" id="PTHR23104:SF17">
    <property type="entry name" value="EF-HAND DOMAIN-CONTAINING PROTEIN"/>
    <property type="match status" value="1"/>
</dbReference>
<sequence length="68" mass="8080">FFLMHDYDNNSRLDGLEILNSLSHNHHEQDAEHNKEQSQEQLISFVDLILNDQDLDKDGYISYAEFIR</sequence>
<dbReference type="SUPFAM" id="SSF47473">
    <property type="entry name" value="EF-hand"/>
    <property type="match status" value="1"/>
</dbReference>
<dbReference type="Gene3D" id="1.10.238.10">
    <property type="entry name" value="EF-hand"/>
    <property type="match status" value="1"/>
</dbReference>
<keyword evidence="2" id="KW-0677">Repeat</keyword>
<dbReference type="EMBL" id="DS469645">
    <property type="protein sequence ID" value="EDO37534.1"/>
    <property type="molecule type" value="Genomic_DNA"/>
</dbReference>
<evidence type="ECO:0000313" key="5">
    <source>
        <dbReference type="EMBL" id="EDO37534.1"/>
    </source>
</evidence>
<evidence type="ECO:0000259" key="4">
    <source>
        <dbReference type="PROSITE" id="PS50222"/>
    </source>
</evidence>
<dbReference type="HOGENOM" id="CLU_100744_2_0_1"/>
<keyword evidence="1" id="KW-0732">Signal</keyword>
<dbReference type="AlphaFoldDB" id="A7SFP6"/>
<evidence type="ECO:0000256" key="3">
    <source>
        <dbReference type="ARBA" id="ARBA00022837"/>
    </source>
</evidence>
<dbReference type="InterPro" id="IPR002048">
    <property type="entry name" value="EF_hand_dom"/>
</dbReference>
<name>A7SFP6_NEMVE</name>
<proteinExistence type="predicted"/>
<dbReference type="InterPro" id="IPR018247">
    <property type="entry name" value="EF_Hand_1_Ca_BS"/>
</dbReference>
<dbReference type="PANTHER" id="PTHR23104">
    <property type="entry name" value="MULTIPLE COAGULATION FACTOR DEFICIENCY PROTEIN 2 NEURAL STEM CELL DERIVED NEURONAL SURVIVAL PROTEIN"/>
    <property type="match status" value="1"/>
</dbReference>
<dbReference type="KEGG" id="nve:5509049"/>
<protein>
    <recommendedName>
        <fullName evidence="4">EF-hand domain-containing protein</fullName>
    </recommendedName>
</protein>
<accession>A7SFP6</accession>
<keyword evidence="3" id="KW-0106">Calcium</keyword>
<dbReference type="Proteomes" id="UP000001593">
    <property type="component" value="Unassembled WGS sequence"/>
</dbReference>
<dbReference type="InParanoid" id="A7SFP6"/>
<keyword evidence="6" id="KW-1185">Reference proteome</keyword>
<dbReference type="STRING" id="45351.A7SFP6"/>
<dbReference type="InterPro" id="IPR011992">
    <property type="entry name" value="EF-hand-dom_pair"/>
</dbReference>